<evidence type="ECO:0000313" key="2">
    <source>
        <dbReference type="Proteomes" id="UP000006263"/>
    </source>
</evidence>
<name>K6ZAS6_9ALTE</name>
<dbReference type="EMBL" id="BAEP01000075">
    <property type="protein sequence ID" value="GAC26083.1"/>
    <property type="molecule type" value="Genomic_DNA"/>
</dbReference>
<proteinExistence type="predicted"/>
<gene>
    <name evidence="1" type="ORF">GMES_3808</name>
</gene>
<dbReference type="AlphaFoldDB" id="K6ZAS6"/>
<organism evidence="1 2">
    <name type="scientific">Paraglaciecola mesophila KMM 241</name>
    <dbReference type="NCBI Taxonomy" id="1128912"/>
    <lineage>
        <taxon>Bacteria</taxon>
        <taxon>Pseudomonadati</taxon>
        <taxon>Pseudomonadota</taxon>
        <taxon>Gammaproteobacteria</taxon>
        <taxon>Alteromonadales</taxon>
        <taxon>Alteromonadaceae</taxon>
        <taxon>Paraglaciecola</taxon>
    </lineage>
</organism>
<comment type="caution">
    <text evidence="1">The sequence shown here is derived from an EMBL/GenBank/DDBJ whole genome shotgun (WGS) entry which is preliminary data.</text>
</comment>
<dbReference type="Proteomes" id="UP000006263">
    <property type="component" value="Unassembled WGS sequence"/>
</dbReference>
<accession>K6ZAS6</accession>
<reference evidence="1 2" key="1">
    <citation type="journal article" date="2017" name="Antonie Van Leeuwenhoek">
        <title>Rhizobium rhizosphaerae sp. nov., a novel species isolated from rice rhizosphere.</title>
        <authorList>
            <person name="Zhao J.J."/>
            <person name="Zhang J."/>
            <person name="Zhang R.J."/>
            <person name="Zhang C.W."/>
            <person name="Yin H.Q."/>
            <person name="Zhang X.X."/>
        </authorList>
    </citation>
    <scope>NUCLEOTIDE SEQUENCE [LARGE SCALE GENOMIC DNA]</scope>
    <source>
        <strain evidence="1 2">KMM 241</strain>
    </source>
</reference>
<sequence length="47" mass="5447">MAIRTHFAWLLNVKAKFLNGMAGLILEREEYYRLASSPPIDNKLAKR</sequence>
<evidence type="ECO:0000313" key="1">
    <source>
        <dbReference type="EMBL" id="GAC26083.1"/>
    </source>
</evidence>
<protein>
    <submittedName>
        <fullName evidence="1">Uncharacterized protein</fullName>
    </submittedName>
</protein>